<organism evidence="1 2">
    <name type="scientific">Eumeta variegata</name>
    <name type="common">Bagworm moth</name>
    <name type="synonym">Eumeta japonica</name>
    <dbReference type="NCBI Taxonomy" id="151549"/>
    <lineage>
        <taxon>Eukaryota</taxon>
        <taxon>Metazoa</taxon>
        <taxon>Ecdysozoa</taxon>
        <taxon>Arthropoda</taxon>
        <taxon>Hexapoda</taxon>
        <taxon>Insecta</taxon>
        <taxon>Pterygota</taxon>
        <taxon>Neoptera</taxon>
        <taxon>Endopterygota</taxon>
        <taxon>Lepidoptera</taxon>
        <taxon>Glossata</taxon>
        <taxon>Ditrysia</taxon>
        <taxon>Tineoidea</taxon>
        <taxon>Psychidae</taxon>
        <taxon>Oiketicinae</taxon>
        <taxon>Eumeta</taxon>
    </lineage>
</organism>
<accession>A0A4C1W9Z3</accession>
<dbReference type="EMBL" id="BGZK01000499">
    <property type="protein sequence ID" value="GBP47332.1"/>
    <property type="molecule type" value="Genomic_DNA"/>
</dbReference>
<reference evidence="1 2" key="1">
    <citation type="journal article" date="2019" name="Commun. Biol.">
        <title>The bagworm genome reveals a unique fibroin gene that provides high tensile strength.</title>
        <authorList>
            <person name="Kono N."/>
            <person name="Nakamura H."/>
            <person name="Ohtoshi R."/>
            <person name="Tomita M."/>
            <person name="Numata K."/>
            <person name="Arakawa K."/>
        </authorList>
    </citation>
    <scope>NUCLEOTIDE SEQUENCE [LARGE SCALE GENOMIC DNA]</scope>
</reference>
<evidence type="ECO:0000313" key="2">
    <source>
        <dbReference type="Proteomes" id="UP000299102"/>
    </source>
</evidence>
<protein>
    <submittedName>
        <fullName evidence="1">Uncharacterized protein</fullName>
    </submittedName>
</protein>
<dbReference type="AlphaFoldDB" id="A0A4C1W9Z3"/>
<name>A0A4C1W9Z3_EUMVA</name>
<comment type="caution">
    <text evidence="1">The sequence shown here is derived from an EMBL/GenBank/DDBJ whole genome shotgun (WGS) entry which is preliminary data.</text>
</comment>
<sequence length="107" mass="11507">MLARRVAGAGELLKRYLGGEQGLPRAERPPAPLAPCGSFITVLLQACCARGRPIIVEWERDARHSAGLSLVRAPSYMAPGATAPRCAPRPALIDTWPTFPSAQNKFN</sequence>
<proteinExistence type="predicted"/>
<evidence type="ECO:0000313" key="1">
    <source>
        <dbReference type="EMBL" id="GBP47332.1"/>
    </source>
</evidence>
<dbReference type="Proteomes" id="UP000299102">
    <property type="component" value="Unassembled WGS sequence"/>
</dbReference>
<gene>
    <name evidence="1" type="ORF">EVAR_38098_1</name>
</gene>
<keyword evidence="2" id="KW-1185">Reference proteome</keyword>